<dbReference type="AlphaFoldDB" id="A0AAQ4FL87"/>
<dbReference type="SUPFAM" id="SSF50494">
    <property type="entry name" value="Trypsin-like serine proteases"/>
    <property type="match status" value="1"/>
</dbReference>
<evidence type="ECO:0000313" key="4">
    <source>
        <dbReference type="Proteomes" id="UP001321473"/>
    </source>
</evidence>
<dbReference type="InterPro" id="IPR051333">
    <property type="entry name" value="CLIP_Serine_Protease"/>
</dbReference>
<dbReference type="PANTHER" id="PTHR24260:SF136">
    <property type="entry name" value="GH08193P-RELATED"/>
    <property type="match status" value="1"/>
</dbReference>
<evidence type="ECO:0000259" key="2">
    <source>
        <dbReference type="Pfam" id="PF00089"/>
    </source>
</evidence>
<dbReference type="InterPro" id="IPR043504">
    <property type="entry name" value="Peptidase_S1_PA_chymotrypsin"/>
</dbReference>
<sequence length="191" mass="20546">MGQKRRLKLTAALETKMTSLLATSLALLSQVDFTRAALVQNGEGNGALNISLNAEGCGEAMASKFVDVVAPENVVVAQNPWVVLLSIRMADTQATCSGTIVTGKHIVTNAQCLTREGATPRSVTVFYSTSEKYRGYRVRASHFLVHPDFSEATMSSDIALVMVSPASVSFVTHMLDNLEYLHGAKDSKPPQ</sequence>
<reference evidence="3 4" key="1">
    <citation type="journal article" date="2023" name="Arcadia Sci">
        <title>De novo assembly of a long-read Amblyomma americanum tick genome.</title>
        <authorList>
            <person name="Chou S."/>
            <person name="Poskanzer K.E."/>
            <person name="Rollins M."/>
            <person name="Thuy-Boun P.S."/>
        </authorList>
    </citation>
    <scope>NUCLEOTIDE SEQUENCE [LARGE SCALE GENOMIC DNA]</scope>
    <source>
        <strain evidence="3">F_SG_1</strain>
        <tissue evidence="3">Salivary glands</tissue>
    </source>
</reference>
<protein>
    <recommendedName>
        <fullName evidence="2">Peptidase S1 domain-containing protein</fullName>
    </recommendedName>
</protein>
<dbReference type="InterPro" id="IPR001254">
    <property type="entry name" value="Trypsin_dom"/>
</dbReference>
<comment type="caution">
    <text evidence="3">The sequence shown here is derived from an EMBL/GenBank/DDBJ whole genome shotgun (WGS) entry which is preliminary data.</text>
</comment>
<dbReference type="InterPro" id="IPR009003">
    <property type="entry name" value="Peptidase_S1_PA"/>
</dbReference>
<dbReference type="GO" id="GO:0004252">
    <property type="term" value="F:serine-type endopeptidase activity"/>
    <property type="evidence" value="ECO:0007669"/>
    <property type="project" value="InterPro"/>
</dbReference>
<dbReference type="GO" id="GO:0006508">
    <property type="term" value="P:proteolysis"/>
    <property type="evidence" value="ECO:0007669"/>
    <property type="project" value="InterPro"/>
</dbReference>
<gene>
    <name evidence="3" type="ORF">V5799_022304</name>
</gene>
<accession>A0AAQ4FL87</accession>
<keyword evidence="4" id="KW-1185">Reference proteome</keyword>
<feature type="chain" id="PRO_5042961856" description="Peptidase S1 domain-containing protein" evidence="1">
    <location>
        <begin position="37"/>
        <end position="191"/>
    </location>
</feature>
<proteinExistence type="predicted"/>
<organism evidence="3 4">
    <name type="scientific">Amblyomma americanum</name>
    <name type="common">Lone star tick</name>
    <dbReference type="NCBI Taxonomy" id="6943"/>
    <lineage>
        <taxon>Eukaryota</taxon>
        <taxon>Metazoa</taxon>
        <taxon>Ecdysozoa</taxon>
        <taxon>Arthropoda</taxon>
        <taxon>Chelicerata</taxon>
        <taxon>Arachnida</taxon>
        <taxon>Acari</taxon>
        <taxon>Parasitiformes</taxon>
        <taxon>Ixodida</taxon>
        <taxon>Ixodoidea</taxon>
        <taxon>Ixodidae</taxon>
        <taxon>Amblyomminae</taxon>
        <taxon>Amblyomma</taxon>
    </lineage>
</organism>
<evidence type="ECO:0000256" key="1">
    <source>
        <dbReference type="SAM" id="SignalP"/>
    </source>
</evidence>
<feature type="signal peptide" evidence="1">
    <location>
        <begin position="1"/>
        <end position="36"/>
    </location>
</feature>
<dbReference type="Proteomes" id="UP001321473">
    <property type="component" value="Unassembled WGS sequence"/>
</dbReference>
<dbReference type="PANTHER" id="PTHR24260">
    <property type="match status" value="1"/>
</dbReference>
<dbReference type="Gene3D" id="2.40.10.10">
    <property type="entry name" value="Trypsin-like serine proteases"/>
    <property type="match status" value="1"/>
</dbReference>
<keyword evidence="1" id="KW-0732">Signal</keyword>
<dbReference type="EMBL" id="JARKHS020001290">
    <property type="protein sequence ID" value="KAK8787920.1"/>
    <property type="molecule type" value="Genomic_DNA"/>
</dbReference>
<feature type="domain" description="Peptidase S1" evidence="2">
    <location>
        <begin position="77"/>
        <end position="166"/>
    </location>
</feature>
<dbReference type="Pfam" id="PF00089">
    <property type="entry name" value="Trypsin"/>
    <property type="match status" value="1"/>
</dbReference>
<evidence type="ECO:0000313" key="3">
    <source>
        <dbReference type="EMBL" id="KAK8787920.1"/>
    </source>
</evidence>
<name>A0AAQ4FL87_AMBAM</name>